<dbReference type="PANTHER" id="PTHR43527:SF2">
    <property type="entry name" value="4-DIPHOSPHOCYTIDYL-2-C-METHYL-D-ERYTHRITOL KINASE, CHLOROPLASTIC"/>
    <property type="match status" value="1"/>
</dbReference>
<dbReference type="InterPro" id="IPR013750">
    <property type="entry name" value="GHMP_kinase_C_dom"/>
</dbReference>
<accession>A0A7W8UFV1</accession>
<dbReference type="EC" id="2.7.1.148" evidence="2 10"/>
<evidence type="ECO:0000313" key="13">
    <source>
        <dbReference type="EMBL" id="MBB5538600.1"/>
    </source>
</evidence>
<dbReference type="GO" id="GO:0005524">
    <property type="term" value="F:ATP binding"/>
    <property type="evidence" value="ECO:0007669"/>
    <property type="project" value="UniProtKB-UniRule"/>
</dbReference>
<protein>
    <recommendedName>
        <fullName evidence="3 10">4-diphosphocytidyl-2-C-methyl-D-erythritol kinase</fullName>
        <shortName evidence="10">CMK</shortName>
        <ecNumber evidence="2 10">2.7.1.148</ecNumber>
    </recommendedName>
    <alternativeName>
        <fullName evidence="9 10">4-(cytidine-5'-diphospho)-2-C-methyl-D-erythritol kinase</fullName>
    </alternativeName>
</protein>
<dbReference type="GO" id="GO:0016114">
    <property type="term" value="P:terpenoid biosynthetic process"/>
    <property type="evidence" value="ECO:0007669"/>
    <property type="project" value="UniProtKB-UniRule"/>
</dbReference>
<keyword evidence="6 10" id="KW-0418">Kinase</keyword>
<dbReference type="Proteomes" id="UP000585507">
    <property type="component" value="Unassembled WGS sequence"/>
</dbReference>
<dbReference type="Gene3D" id="3.30.230.10">
    <property type="match status" value="1"/>
</dbReference>
<dbReference type="UniPathway" id="UPA00056">
    <property type="reaction ID" value="UER00094"/>
</dbReference>
<keyword evidence="14" id="KW-1185">Reference proteome</keyword>
<organism evidence="13 14">
    <name type="scientific">Rhizobium giardinii</name>
    <dbReference type="NCBI Taxonomy" id="56731"/>
    <lineage>
        <taxon>Bacteria</taxon>
        <taxon>Pseudomonadati</taxon>
        <taxon>Pseudomonadota</taxon>
        <taxon>Alphaproteobacteria</taxon>
        <taxon>Hyphomicrobiales</taxon>
        <taxon>Rhizobiaceae</taxon>
        <taxon>Rhizobium/Agrobacterium group</taxon>
        <taxon>Rhizobium</taxon>
    </lineage>
</organism>
<keyword evidence="8 10" id="KW-0414">Isoprene biosynthesis</keyword>
<dbReference type="InterPro" id="IPR006204">
    <property type="entry name" value="GHMP_kinase_N_dom"/>
</dbReference>
<proteinExistence type="inferred from homology"/>
<dbReference type="InterPro" id="IPR004424">
    <property type="entry name" value="IspE"/>
</dbReference>
<dbReference type="PIRSF" id="PIRSF010376">
    <property type="entry name" value="IspE"/>
    <property type="match status" value="1"/>
</dbReference>
<evidence type="ECO:0000259" key="11">
    <source>
        <dbReference type="Pfam" id="PF00288"/>
    </source>
</evidence>
<dbReference type="InterPro" id="IPR020568">
    <property type="entry name" value="Ribosomal_Su5_D2-typ_SF"/>
</dbReference>
<dbReference type="EMBL" id="JACHBK010000014">
    <property type="protein sequence ID" value="MBB5538600.1"/>
    <property type="molecule type" value="Genomic_DNA"/>
</dbReference>
<name>A0A7W8UFV1_9HYPH</name>
<dbReference type="Pfam" id="PF00288">
    <property type="entry name" value="GHMP_kinases_N"/>
    <property type="match status" value="1"/>
</dbReference>
<evidence type="ECO:0000256" key="4">
    <source>
        <dbReference type="ARBA" id="ARBA00022679"/>
    </source>
</evidence>
<dbReference type="GO" id="GO:0019288">
    <property type="term" value="P:isopentenyl diphosphate biosynthetic process, methylerythritol 4-phosphate pathway"/>
    <property type="evidence" value="ECO:0007669"/>
    <property type="project" value="UniProtKB-UniRule"/>
</dbReference>
<evidence type="ECO:0000256" key="7">
    <source>
        <dbReference type="ARBA" id="ARBA00022840"/>
    </source>
</evidence>
<dbReference type="NCBIfam" id="NF011202">
    <property type="entry name" value="PRK14608.1"/>
    <property type="match status" value="1"/>
</dbReference>
<evidence type="ECO:0000256" key="9">
    <source>
        <dbReference type="ARBA" id="ARBA00032554"/>
    </source>
</evidence>
<evidence type="ECO:0000256" key="10">
    <source>
        <dbReference type="HAMAP-Rule" id="MF_00061"/>
    </source>
</evidence>
<evidence type="ECO:0000256" key="3">
    <source>
        <dbReference type="ARBA" id="ARBA00017473"/>
    </source>
</evidence>
<dbReference type="GO" id="GO:0050515">
    <property type="term" value="F:4-(cytidine 5'-diphospho)-2-C-methyl-D-erythritol kinase activity"/>
    <property type="evidence" value="ECO:0007669"/>
    <property type="project" value="UniProtKB-UniRule"/>
</dbReference>
<evidence type="ECO:0000256" key="6">
    <source>
        <dbReference type="ARBA" id="ARBA00022777"/>
    </source>
</evidence>
<dbReference type="Pfam" id="PF08544">
    <property type="entry name" value="GHMP_kinases_C"/>
    <property type="match status" value="1"/>
</dbReference>
<evidence type="ECO:0000256" key="8">
    <source>
        <dbReference type="ARBA" id="ARBA00023229"/>
    </source>
</evidence>
<evidence type="ECO:0000259" key="12">
    <source>
        <dbReference type="Pfam" id="PF08544"/>
    </source>
</evidence>
<dbReference type="PANTHER" id="PTHR43527">
    <property type="entry name" value="4-DIPHOSPHOCYTIDYL-2-C-METHYL-D-ERYTHRITOL KINASE, CHLOROPLASTIC"/>
    <property type="match status" value="1"/>
</dbReference>
<evidence type="ECO:0000313" key="14">
    <source>
        <dbReference type="Proteomes" id="UP000585507"/>
    </source>
</evidence>
<dbReference type="SUPFAM" id="SSF54211">
    <property type="entry name" value="Ribosomal protein S5 domain 2-like"/>
    <property type="match status" value="1"/>
</dbReference>
<dbReference type="SUPFAM" id="SSF55060">
    <property type="entry name" value="GHMP Kinase, C-terminal domain"/>
    <property type="match status" value="1"/>
</dbReference>
<gene>
    <name evidence="10" type="primary">ispE</name>
    <name evidence="13" type="ORF">GGD55_005339</name>
</gene>
<comment type="similarity">
    <text evidence="1 10">Belongs to the GHMP kinase family. IspE subfamily.</text>
</comment>
<comment type="function">
    <text evidence="10">Catalyzes the phosphorylation of the position 2 hydroxy group of 4-diphosphocytidyl-2C-methyl-D-erythritol.</text>
</comment>
<dbReference type="InterPro" id="IPR036554">
    <property type="entry name" value="GHMP_kinase_C_sf"/>
</dbReference>
<reference evidence="13 14" key="1">
    <citation type="submission" date="2020-08" db="EMBL/GenBank/DDBJ databases">
        <title>Genomic Encyclopedia of Type Strains, Phase IV (KMG-V): Genome sequencing to study the core and pangenomes of soil and plant-associated prokaryotes.</title>
        <authorList>
            <person name="Whitman W."/>
        </authorList>
    </citation>
    <scope>NUCLEOTIDE SEQUENCE [LARGE SCALE GENOMIC DNA]</scope>
    <source>
        <strain evidence="13 14">SEMIA 4084</strain>
    </source>
</reference>
<keyword evidence="5 10" id="KW-0547">Nucleotide-binding</keyword>
<dbReference type="Gene3D" id="3.30.70.890">
    <property type="entry name" value="GHMP kinase, C-terminal domain"/>
    <property type="match status" value="1"/>
</dbReference>
<dbReference type="AlphaFoldDB" id="A0A7W8UFV1"/>
<evidence type="ECO:0000256" key="2">
    <source>
        <dbReference type="ARBA" id="ARBA00012052"/>
    </source>
</evidence>
<feature type="domain" description="GHMP kinase C-terminal" evidence="12">
    <location>
        <begin position="215"/>
        <end position="285"/>
    </location>
</feature>
<sequence length="309" mass="32827">MTTEDGIPGFALTRLAPAKINLALHVVGQRPDGYHLLESLVTFADAGDRIGFSHWAEDRFTVSGRFSTDLPLTGEGASGNLVLRARDLLRAHLVERGMAAGPVHLHLEKNLPVASGIGGGSADAAAALLGLLELWGARFDRGHLQDIALKLGADVPMCLEGRPLIARGIGEELEGLPLPSFPILLINPLIAVSTPVIFRTLTNKTNPALVIPRGALVGSDWIEALKDMRNDLEPPARILEPAIGAVSDTLIEAGAAFVRMSGSGATYFGLFETADERDAAAAVLSTDHPNWYVLACNSVNGEEDHHGRH</sequence>
<comment type="caution">
    <text evidence="13">The sequence shown here is derived from an EMBL/GenBank/DDBJ whole genome shotgun (WGS) entry which is preliminary data.</text>
</comment>
<feature type="domain" description="GHMP kinase N-terminal" evidence="11">
    <location>
        <begin position="80"/>
        <end position="161"/>
    </location>
</feature>
<dbReference type="NCBIfam" id="TIGR00154">
    <property type="entry name" value="ispE"/>
    <property type="match status" value="1"/>
</dbReference>
<feature type="active site" evidence="10">
    <location>
        <position position="19"/>
    </location>
</feature>
<dbReference type="HAMAP" id="MF_00061">
    <property type="entry name" value="IspE"/>
    <property type="match status" value="1"/>
</dbReference>
<evidence type="ECO:0000256" key="1">
    <source>
        <dbReference type="ARBA" id="ARBA00009684"/>
    </source>
</evidence>
<keyword evidence="7 10" id="KW-0067">ATP-binding</keyword>
<keyword evidence="4 10" id="KW-0808">Transferase</keyword>
<dbReference type="RefSeq" id="WP_018330064.1">
    <property type="nucleotide sequence ID" value="NZ_JACHBK010000014.1"/>
</dbReference>
<comment type="pathway">
    <text evidence="10">Isoprenoid biosynthesis; isopentenyl diphosphate biosynthesis via DXP pathway; isopentenyl diphosphate from 1-deoxy-D-xylulose 5-phosphate: step 3/6.</text>
</comment>
<dbReference type="InterPro" id="IPR014721">
    <property type="entry name" value="Ribsml_uS5_D2-typ_fold_subgr"/>
</dbReference>
<feature type="active site" evidence="10">
    <location>
        <position position="154"/>
    </location>
</feature>
<comment type="catalytic activity">
    <reaction evidence="10">
        <text>4-CDP-2-C-methyl-D-erythritol + ATP = 4-CDP-2-C-methyl-D-erythritol 2-phosphate + ADP + H(+)</text>
        <dbReference type="Rhea" id="RHEA:18437"/>
        <dbReference type="ChEBI" id="CHEBI:15378"/>
        <dbReference type="ChEBI" id="CHEBI:30616"/>
        <dbReference type="ChEBI" id="CHEBI:57823"/>
        <dbReference type="ChEBI" id="CHEBI:57919"/>
        <dbReference type="ChEBI" id="CHEBI:456216"/>
        <dbReference type="EC" id="2.7.1.148"/>
    </reaction>
</comment>
<feature type="binding site" evidence="10">
    <location>
        <begin position="112"/>
        <end position="122"/>
    </location>
    <ligand>
        <name>ATP</name>
        <dbReference type="ChEBI" id="CHEBI:30616"/>
    </ligand>
</feature>
<evidence type="ECO:0000256" key="5">
    <source>
        <dbReference type="ARBA" id="ARBA00022741"/>
    </source>
</evidence>